<name>A0A1G4WJ85_9MYCO</name>
<proteinExistence type="predicted"/>
<dbReference type="GO" id="GO:0003700">
    <property type="term" value="F:DNA-binding transcription factor activity"/>
    <property type="evidence" value="ECO:0007669"/>
    <property type="project" value="TreeGrafter"/>
</dbReference>
<dbReference type="GO" id="GO:0000976">
    <property type="term" value="F:transcription cis-regulatory region binding"/>
    <property type="evidence" value="ECO:0007669"/>
    <property type="project" value="TreeGrafter"/>
</dbReference>
<dbReference type="PANTHER" id="PTHR30055:SF234">
    <property type="entry name" value="HTH-TYPE TRANSCRIPTIONAL REGULATOR BETI"/>
    <property type="match status" value="1"/>
</dbReference>
<keyword evidence="1" id="KW-0805">Transcription regulation</keyword>
<dbReference type="PROSITE" id="PS50977">
    <property type="entry name" value="HTH_TETR_2"/>
    <property type="match status" value="1"/>
</dbReference>
<evidence type="ECO:0000256" key="4">
    <source>
        <dbReference type="PROSITE-ProRule" id="PRU00335"/>
    </source>
</evidence>
<keyword evidence="2 4" id="KW-0238">DNA-binding</keyword>
<feature type="DNA-binding region" description="H-T-H motif" evidence="4">
    <location>
        <begin position="39"/>
        <end position="58"/>
    </location>
</feature>
<keyword evidence="3" id="KW-0804">Transcription</keyword>
<dbReference type="InterPro" id="IPR009057">
    <property type="entry name" value="Homeodomain-like_sf"/>
</dbReference>
<evidence type="ECO:0000256" key="1">
    <source>
        <dbReference type="ARBA" id="ARBA00023015"/>
    </source>
</evidence>
<dbReference type="PRINTS" id="PR00455">
    <property type="entry name" value="HTHTETR"/>
</dbReference>
<dbReference type="RefSeq" id="WP_090359257.1">
    <property type="nucleotide sequence ID" value="NZ_FMUB01000007.1"/>
</dbReference>
<dbReference type="STRING" id="1502745.SAMN02799620_03572"/>
<reference evidence="7" key="1">
    <citation type="submission" date="2016-10" db="EMBL/GenBank/DDBJ databases">
        <authorList>
            <person name="Varghese N."/>
            <person name="Submissions S."/>
        </authorList>
    </citation>
    <scope>NUCLEOTIDE SEQUENCE [LARGE SCALE GENOMIC DNA]</scope>
    <source>
        <strain evidence="7">UNC267MFSha1.1M11</strain>
    </source>
</reference>
<dbReference type="Pfam" id="PF00440">
    <property type="entry name" value="TetR_N"/>
    <property type="match status" value="1"/>
</dbReference>
<dbReference type="AlphaFoldDB" id="A0A1G4WJ85"/>
<sequence length="197" mass="21563">MVLTARPEPPRDPRAQRTRTVLMRAAVDLVSERGTAAITMSDIAEAANVSRKAAYQQFGDRDALLLQTALDLVRCELIPALAALPSGRTRMLTNARHFAGYRAFYRPVLLSAAGLPLSRELSHVLAPITRESLVLQFGDTVSAETIADLTTTFVGGSTALLIRWLVEDDEPLDPVDFTDRYFRVQSLVLPPGRTMAG</sequence>
<dbReference type="SUPFAM" id="SSF46689">
    <property type="entry name" value="Homeodomain-like"/>
    <property type="match status" value="1"/>
</dbReference>
<dbReference type="Gene3D" id="1.10.357.10">
    <property type="entry name" value="Tetracycline Repressor, domain 2"/>
    <property type="match status" value="1"/>
</dbReference>
<dbReference type="Proteomes" id="UP000199707">
    <property type="component" value="Unassembled WGS sequence"/>
</dbReference>
<protein>
    <submittedName>
        <fullName evidence="6">Transcriptional regulator, TetR family</fullName>
    </submittedName>
</protein>
<dbReference type="PANTHER" id="PTHR30055">
    <property type="entry name" value="HTH-TYPE TRANSCRIPTIONAL REGULATOR RUTR"/>
    <property type="match status" value="1"/>
</dbReference>
<evidence type="ECO:0000313" key="6">
    <source>
        <dbReference type="EMBL" id="SCX24031.1"/>
    </source>
</evidence>
<organism evidence="6 7">
    <name type="scientific">Mycolicibacterium fluoranthenivorans</name>
    <dbReference type="NCBI Taxonomy" id="258505"/>
    <lineage>
        <taxon>Bacteria</taxon>
        <taxon>Bacillati</taxon>
        <taxon>Actinomycetota</taxon>
        <taxon>Actinomycetes</taxon>
        <taxon>Mycobacteriales</taxon>
        <taxon>Mycobacteriaceae</taxon>
        <taxon>Mycolicibacterium</taxon>
    </lineage>
</organism>
<evidence type="ECO:0000313" key="7">
    <source>
        <dbReference type="Proteomes" id="UP000199707"/>
    </source>
</evidence>
<dbReference type="InterPro" id="IPR050109">
    <property type="entry name" value="HTH-type_TetR-like_transc_reg"/>
</dbReference>
<feature type="domain" description="HTH tetR-type" evidence="5">
    <location>
        <begin position="16"/>
        <end position="76"/>
    </location>
</feature>
<gene>
    <name evidence="6" type="ORF">SAMN02799620_03572</name>
</gene>
<dbReference type="InterPro" id="IPR001647">
    <property type="entry name" value="HTH_TetR"/>
</dbReference>
<evidence type="ECO:0000256" key="3">
    <source>
        <dbReference type="ARBA" id="ARBA00023163"/>
    </source>
</evidence>
<dbReference type="EMBL" id="FMUB01000007">
    <property type="protein sequence ID" value="SCX24031.1"/>
    <property type="molecule type" value="Genomic_DNA"/>
</dbReference>
<accession>A0A1G4WJ85</accession>
<evidence type="ECO:0000256" key="2">
    <source>
        <dbReference type="ARBA" id="ARBA00023125"/>
    </source>
</evidence>
<evidence type="ECO:0000259" key="5">
    <source>
        <dbReference type="PROSITE" id="PS50977"/>
    </source>
</evidence>